<evidence type="ECO:0000256" key="5">
    <source>
        <dbReference type="ARBA" id="ARBA00023040"/>
    </source>
</evidence>
<keyword evidence="6 10" id="KW-0472">Membrane</keyword>
<feature type="transmembrane region" description="Helical" evidence="10">
    <location>
        <begin position="138"/>
        <end position="156"/>
    </location>
</feature>
<dbReference type="InterPro" id="IPR017452">
    <property type="entry name" value="GPCR_Rhodpsn_7TM"/>
</dbReference>
<dbReference type="PROSITE" id="PS50262">
    <property type="entry name" value="G_PROTEIN_RECEP_F1_2"/>
    <property type="match status" value="1"/>
</dbReference>
<comment type="subcellular location">
    <subcellularLocation>
        <location evidence="1">Cell membrane</location>
        <topology evidence="1">Multi-pass membrane protein</topology>
    </subcellularLocation>
</comment>
<feature type="domain" description="G-protein coupled receptors family 1 profile" evidence="11">
    <location>
        <begin position="38"/>
        <end position="152"/>
    </location>
</feature>
<reference evidence="12 13" key="1">
    <citation type="journal article" date="2017" name="PLoS Biol.">
        <title>The sea cucumber genome provides insights into morphological evolution and visceral regeneration.</title>
        <authorList>
            <person name="Zhang X."/>
            <person name="Sun L."/>
            <person name="Yuan J."/>
            <person name="Sun Y."/>
            <person name="Gao Y."/>
            <person name="Zhang L."/>
            <person name="Li S."/>
            <person name="Dai H."/>
            <person name="Hamel J.F."/>
            <person name="Liu C."/>
            <person name="Yu Y."/>
            <person name="Liu S."/>
            <person name="Lin W."/>
            <person name="Guo K."/>
            <person name="Jin S."/>
            <person name="Xu P."/>
            <person name="Storey K.B."/>
            <person name="Huan P."/>
            <person name="Zhang T."/>
            <person name="Zhou Y."/>
            <person name="Zhang J."/>
            <person name="Lin C."/>
            <person name="Li X."/>
            <person name="Xing L."/>
            <person name="Huo D."/>
            <person name="Sun M."/>
            <person name="Wang L."/>
            <person name="Mercier A."/>
            <person name="Li F."/>
            <person name="Yang H."/>
            <person name="Xiang J."/>
        </authorList>
    </citation>
    <scope>NUCLEOTIDE SEQUENCE [LARGE SCALE GENOMIC DNA]</scope>
    <source>
        <strain evidence="12">Shaxun</strain>
        <tissue evidence="12">Muscle</tissue>
    </source>
</reference>
<proteinExistence type="inferred from homology"/>
<evidence type="ECO:0000256" key="4">
    <source>
        <dbReference type="ARBA" id="ARBA00022989"/>
    </source>
</evidence>
<keyword evidence="8 9" id="KW-0807">Transducer</keyword>
<dbReference type="Gene3D" id="1.20.1070.10">
    <property type="entry name" value="Rhodopsin 7-helix transmembrane proteins"/>
    <property type="match status" value="1"/>
</dbReference>
<comment type="caution">
    <text evidence="12">The sequence shown here is derived from an EMBL/GenBank/DDBJ whole genome shotgun (WGS) entry which is preliminary data.</text>
</comment>
<dbReference type="CDD" id="cd00637">
    <property type="entry name" value="7tm_classA_rhodopsin-like"/>
    <property type="match status" value="1"/>
</dbReference>
<feature type="transmembrane region" description="Helical" evidence="10">
    <location>
        <begin position="96"/>
        <end position="117"/>
    </location>
</feature>
<name>A0A2G8JU09_STIJA</name>
<dbReference type="PANTHER" id="PTHR24228:SF72">
    <property type="entry name" value="G-PROTEIN COUPLED RECEPTORS FAMILY 1 PROFILE DOMAIN-CONTAINING PROTEIN"/>
    <property type="match status" value="1"/>
</dbReference>
<dbReference type="AlphaFoldDB" id="A0A2G8JU09"/>
<sequence>MFINATDLIPLEVSPLTNIERIILAVLCAVVAVCGILGNGLVILAVWFSRRLRTATNVYVVNLSLADIVTCLSVPIYVMALMSWETWPGSELPCTLVAALSMICVGCSQFTLAGIALNRYVLVTKARDVYTSLYCRRNLVISTICTWLIPILAVTLPSCLELVTWALTPSILVADQNIRNHIHTTLSWPSYCTHCRLARSSYVTLKYSFSLNAIVKTWRRQLPNIQLHPWQ</sequence>
<feature type="transmembrane region" description="Helical" evidence="10">
    <location>
        <begin position="22"/>
        <end position="48"/>
    </location>
</feature>
<dbReference type="InterPro" id="IPR000276">
    <property type="entry name" value="GPCR_Rhodpsn"/>
</dbReference>
<evidence type="ECO:0000256" key="1">
    <source>
        <dbReference type="ARBA" id="ARBA00004651"/>
    </source>
</evidence>
<evidence type="ECO:0000313" key="12">
    <source>
        <dbReference type="EMBL" id="PIK39189.1"/>
    </source>
</evidence>
<keyword evidence="7 9" id="KW-0675">Receptor</keyword>
<dbReference type="EMBL" id="MRZV01001265">
    <property type="protein sequence ID" value="PIK39189.1"/>
    <property type="molecule type" value="Genomic_DNA"/>
</dbReference>
<evidence type="ECO:0000256" key="2">
    <source>
        <dbReference type="ARBA" id="ARBA00022475"/>
    </source>
</evidence>
<dbReference type="PROSITE" id="PS00237">
    <property type="entry name" value="G_PROTEIN_RECEP_F1_1"/>
    <property type="match status" value="1"/>
</dbReference>
<evidence type="ECO:0000256" key="7">
    <source>
        <dbReference type="ARBA" id="ARBA00023170"/>
    </source>
</evidence>
<organism evidence="12 13">
    <name type="scientific">Stichopus japonicus</name>
    <name type="common">Sea cucumber</name>
    <dbReference type="NCBI Taxonomy" id="307972"/>
    <lineage>
        <taxon>Eukaryota</taxon>
        <taxon>Metazoa</taxon>
        <taxon>Echinodermata</taxon>
        <taxon>Eleutherozoa</taxon>
        <taxon>Echinozoa</taxon>
        <taxon>Holothuroidea</taxon>
        <taxon>Aspidochirotacea</taxon>
        <taxon>Aspidochirotida</taxon>
        <taxon>Stichopodidae</taxon>
        <taxon>Apostichopus</taxon>
    </lineage>
</organism>
<evidence type="ECO:0000256" key="8">
    <source>
        <dbReference type="ARBA" id="ARBA00023224"/>
    </source>
</evidence>
<keyword evidence="13" id="KW-1185">Reference proteome</keyword>
<dbReference type="SUPFAM" id="SSF81321">
    <property type="entry name" value="Family A G protein-coupled receptor-like"/>
    <property type="match status" value="1"/>
</dbReference>
<dbReference type="Pfam" id="PF00001">
    <property type="entry name" value="7tm_1"/>
    <property type="match status" value="1"/>
</dbReference>
<feature type="transmembrane region" description="Helical" evidence="10">
    <location>
        <begin position="60"/>
        <end position="84"/>
    </location>
</feature>
<dbReference type="GO" id="GO:0005886">
    <property type="term" value="C:plasma membrane"/>
    <property type="evidence" value="ECO:0007669"/>
    <property type="project" value="UniProtKB-SubCell"/>
</dbReference>
<dbReference type="STRING" id="307972.A0A2G8JU09"/>
<dbReference type="PRINTS" id="PR00237">
    <property type="entry name" value="GPCRRHODOPSN"/>
</dbReference>
<evidence type="ECO:0000256" key="10">
    <source>
        <dbReference type="SAM" id="Phobius"/>
    </source>
</evidence>
<dbReference type="OrthoDB" id="10044919at2759"/>
<protein>
    <submittedName>
        <fullName evidence="12">Putative opsin Rh5-like</fullName>
    </submittedName>
</protein>
<keyword evidence="3 9" id="KW-0812">Transmembrane</keyword>
<keyword evidence="4 10" id="KW-1133">Transmembrane helix</keyword>
<evidence type="ECO:0000259" key="11">
    <source>
        <dbReference type="PROSITE" id="PS50262"/>
    </source>
</evidence>
<gene>
    <name evidence="12" type="ORF">BSL78_23967</name>
</gene>
<keyword evidence="5 9" id="KW-0297">G-protein coupled receptor</keyword>
<dbReference type="PANTHER" id="PTHR24228">
    <property type="entry name" value="B2 BRADYKININ RECEPTOR/ANGIOTENSIN II RECEPTOR"/>
    <property type="match status" value="1"/>
</dbReference>
<evidence type="ECO:0000256" key="6">
    <source>
        <dbReference type="ARBA" id="ARBA00023136"/>
    </source>
</evidence>
<accession>A0A2G8JU09</accession>
<dbReference type="Proteomes" id="UP000230750">
    <property type="component" value="Unassembled WGS sequence"/>
</dbReference>
<keyword evidence="2" id="KW-1003">Cell membrane</keyword>
<evidence type="ECO:0000256" key="9">
    <source>
        <dbReference type="RuleBase" id="RU000688"/>
    </source>
</evidence>
<evidence type="ECO:0000313" key="13">
    <source>
        <dbReference type="Proteomes" id="UP000230750"/>
    </source>
</evidence>
<evidence type="ECO:0000256" key="3">
    <source>
        <dbReference type="ARBA" id="ARBA00022692"/>
    </source>
</evidence>
<comment type="similarity">
    <text evidence="9">Belongs to the G-protein coupled receptor 1 family.</text>
</comment>
<dbReference type="GO" id="GO:0004930">
    <property type="term" value="F:G protein-coupled receptor activity"/>
    <property type="evidence" value="ECO:0007669"/>
    <property type="project" value="UniProtKB-KW"/>
</dbReference>